<dbReference type="KEGG" id="psl:Psta_1912"/>
<dbReference type="SUPFAM" id="SSF117074">
    <property type="entry name" value="Hypothetical protein PA1324"/>
    <property type="match status" value="1"/>
</dbReference>
<keyword evidence="3" id="KW-1185">Reference proteome</keyword>
<dbReference type="GO" id="GO:0000272">
    <property type="term" value="P:polysaccharide catabolic process"/>
    <property type="evidence" value="ECO:0007669"/>
    <property type="project" value="InterPro"/>
</dbReference>
<reference evidence="2 3" key="1">
    <citation type="journal article" date="2009" name="Stand. Genomic Sci.">
        <title>Complete genome sequence of Pirellula staleyi type strain (ATCC 27377).</title>
        <authorList>
            <person name="Clum A."/>
            <person name="Tindall B.J."/>
            <person name="Sikorski J."/>
            <person name="Ivanova N."/>
            <person name="Mavrommatis K."/>
            <person name="Lucas S."/>
            <person name="Glavina del Rio T."/>
            <person name="Nolan M."/>
            <person name="Chen F."/>
            <person name="Tice H."/>
            <person name="Pitluck S."/>
            <person name="Cheng J.F."/>
            <person name="Chertkov O."/>
            <person name="Brettin T."/>
            <person name="Han C."/>
            <person name="Detter J.C."/>
            <person name="Kuske C."/>
            <person name="Bruce D."/>
            <person name="Goodwin L."/>
            <person name="Ovchinikova G."/>
            <person name="Pati A."/>
            <person name="Mikhailova N."/>
            <person name="Chen A."/>
            <person name="Palaniappan K."/>
            <person name="Land M."/>
            <person name="Hauser L."/>
            <person name="Chang Y.J."/>
            <person name="Jeffries C.D."/>
            <person name="Chain P."/>
            <person name="Rohde M."/>
            <person name="Goker M."/>
            <person name="Bristow J."/>
            <person name="Eisen J.A."/>
            <person name="Markowitz V."/>
            <person name="Hugenholtz P."/>
            <person name="Kyrpides N.C."/>
            <person name="Klenk H.P."/>
            <person name="Lapidus A."/>
        </authorList>
    </citation>
    <scope>NUCLEOTIDE SEQUENCE [LARGE SCALE GENOMIC DNA]</scope>
    <source>
        <strain evidence="3">ATCC 27377 / DSM 6068 / ICPB 4128</strain>
    </source>
</reference>
<dbReference type="AlphaFoldDB" id="D2QZV3"/>
<organism evidence="2 3">
    <name type="scientific">Pirellula staleyi (strain ATCC 27377 / DSM 6068 / ICPB 4128)</name>
    <name type="common">Pirella staleyi</name>
    <dbReference type="NCBI Taxonomy" id="530564"/>
    <lineage>
        <taxon>Bacteria</taxon>
        <taxon>Pseudomonadati</taxon>
        <taxon>Planctomycetota</taxon>
        <taxon>Planctomycetia</taxon>
        <taxon>Pirellulales</taxon>
        <taxon>Pirellulaceae</taxon>
        <taxon>Pirellula</taxon>
    </lineage>
</organism>
<protein>
    <submittedName>
        <fullName evidence="2">Cellulosome protein dockerin type I</fullName>
    </submittedName>
</protein>
<evidence type="ECO:0000256" key="1">
    <source>
        <dbReference type="SAM" id="MobiDB-lite"/>
    </source>
</evidence>
<dbReference type="Gene3D" id="2.60.40.10">
    <property type="entry name" value="Immunoglobulins"/>
    <property type="match status" value="1"/>
</dbReference>
<dbReference type="GO" id="GO:0004553">
    <property type="term" value="F:hydrolase activity, hydrolyzing O-glycosyl compounds"/>
    <property type="evidence" value="ECO:0007669"/>
    <property type="project" value="InterPro"/>
</dbReference>
<feature type="region of interest" description="Disordered" evidence="1">
    <location>
        <begin position="777"/>
        <end position="851"/>
    </location>
</feature>
<feature type="compositionally biased region" description="Gly residues" evidence="1">
    <location>
        <begin position="790"/>
        <end position="836"/>
    </location>
</feature>
<gene>
    <name evidence="2" type="ordered locus">Psta_1912</name>
</gene>
<evidence type="ECO:0000313" key="3">
    <source>
        <dbReference type="Proteomes" id="UP000001887"/>
    </source>
</evidence>
<dbReference type="Pfam" id="PF00404">
    <property type="entry name" value="Dockerin_1"/>
    <property type="match status" value="1"/>
</dbReference>
<accession>D2QZV3</accession>
<dbReference type="Proteomes" id="UP000001887">
    <property type="component" value="Chromosome"/>
</dbReference>
<dbReference type="OrthoDB" id="246944at2"/>
<name>D2QZV3_PIRSD</name>
<feature type="compositionally biased region" description="Low complexity" evidence="1">
    <location>
        <begin position="837"/>
        <end position="851"/>
    </location>
</feature>
<dbReference type="eggNOG" id="COG1404">
    <property type="taxonomic scope" value="Bacteria"/>
</dbReference>
<evidence type="ECO:0000313" key="2">
    <source>
        <dbReference type="EMBL" id="ADB16586.1"/>
    </source>
</evidence>
<proteinExistence type="predicted"/>
<dbReference type="InterPro" id="IPR002105">
    <property type="entry name" value="Dockerin_1_rpt"/>
</dbReference>
<dbReference type="InterPro" id="IPR013783">
    <property type="entry name" value="Ig-like_fold"/>
</dbReference>
<dbReference type="EMBL" id="CP001848">
    <property type="protein sequence ID" value="ADB16586.1"/>
    <property type="molecule type" value="Genomic_DNA"/>
</dbReference>
<dbReference type="HOGENOM" id="CLU_317096_0_0_0"/>
<sequence length="919" mass="97671">MFGLSPGFSEKNKRHSAAPRLRRALLERLEDRSMMASLPYGATAADTGEYMLGKVHVTVVLMESTPTMSPGDNGVVRITPTGGSAYNFNYIPENWNSTLISSVKNKVIEATNWWEQTLDTDPNVRDGLLDYSVDFTYADSPVPTGYEPIARPSNDFALWIYDFLNTTGLPISGNFSTDIRTFNNFQRERTGSDWAFTLFVVNDTNDADKQFDPSGAFDRSFAYAGGRFAVVLASRPASIFAHEIGHQFWALDEYAGLGNYSAKRGYYNTQNVNSAENPTPGFSQQPSLMSNDPGLTQAYNSFTTSDASKQMIGWQDSDGDGIFDVLDVPFSLSGSGSYNASTGMYNFKGASSVETLANLNTSGLGNDITINKIRVAEYAIDNGPWQVAATYENLYSTSLDLSFPVPSGDHEIRIRTHDTVTGAMSPEFIASTRGSSAYTESGIAGYLYRDDNDSGTWDVGESPLAGWNVRLVDDLGQPLQLSHVLEPNDYANSHVLSTQLAGIRLSVQGGDSLASNRDVTAVVATIQPSAGKVFGGRSAVFGNVRETWSSTRFLKIEFDTPQSSVSIKAYSGGTASYGRLEAYDATGKLIERYTTSELTGSSSEVMRIERPDADISYVIARGHMGTEVVLDSLEVGPATSTVTDANGAYVLPLLPSGTFNVAIEVLPTYEPTTALGSEAEVIVSAGETTSDVNFGFAPPGNPWTNPFDPLNVSDDRYITPFDALLVINWLNQYGQNPTLPAIRPDGNYFIDVNNDGRCTPFDALLVINHLNLNGSTPAIVGESEPPDEGGNNGSGDGGTGDGGTGDGGTGGSGTGEGGTGDGGSGSGGGSSGGGSSGTIIELPGGPAGEGEPSAEVYDLLLAIPVTSSAATSELTLPLTDDDAEWLALSGSSSLASYVDQWAVDLLAEDRSLGVLKRRR</sequence>